<proteinExistence type="predicted"/>
<dbReference type="HOGENOM" id="CLU_072282_2_0_10"/>
<accession>F3ZPT2</accession>
<keyword evidence="1" id="KW-0472">Membrane</keyword>
<dbReference type="eggNOG" id="COG5061">
    <property type="taxonomic scope" value="Bacteria"/>
</dbReference>
<evidence type="ECO:0000313" key="3">
    <source>
        <dbReference type="Proteomes" id="UP000018439"/>
    </source>
</evidence>
<evidence type="ECO:0000313" key="2">
    <source>
        <dbReference type="EMBL" id="EGJ71669.1"/>
    </source>
</evidence>
<dbReference type="STRING" id="679937.Bcop_1474"/>
<name>F3ZPT2_9BACE</name>
<feature type="transmembrane region" description="Helical" evidence="1">
    <location>
        <begin position="91"/>
        <end position="111"/>
    </location>
</feature>
<feature type="transmembrane region" description="Helical" evidence="1">
    <location>
        <begin position="131"/>
        <end position="152"/>
    </location>
</feature>
<sequence>MPISNTLSILIAMIIAHVLADFSLQSNCIAKRKSKNNLPAHFIHAAIQALLIYLVTMQWSAWYITLPYIFITHFIIDYFKNRYVTNHKIWWFILDQATHLLLIGLLWYILFKPTELVGCFKAYALQNSTSILVILLAYLLLFVPCSILIGMITSQWTPQPNEDEDSITTESLYRGGRWIGYLERFLIVTAILMSVPEMIGWLLAAKSIFRFGELNRSKDIQKTEYVLIGTLCSFSISIAIGYFTKFILMHS</sequence>
<feature type="transmembrane region" description="Helical" evidence="1">
    <location>
        <begin position="185"/>
        <end position="205"/>
    </location>
</feature>
<dbReference type="EMBL" id="CM001167">
    <property type="protein sequence ID" value="EGJ71669.1"/>
    <property type="molecule type" value="Genomic_DNA"/>
</dbReference>
<dbReference type="AlphaFoldDB" id="F3ZPT2"/>
<dbReference type="OrthoDB" id="8536716at2"/>
<organism evidence="2 3">
    <name type="scientific">Bacteroides coprosuis DSM 18011</name>
    <dbReference type="NCBI Taxonomy" id="679937"/>
    <lineage>
        <taxon>Bacteria</taxon>
        <taxon>Pseudomonadati</taxon>
        <taxon>Bacteroidota</taxon>
        <taxon>Bacteroidia</taxon>
        <taxon>Bacteroidales</taxon>
        <taxon>Bacteroidaceae</taxon>
        <taxon>Bacteroides</taxon>
    </lineage>
</organism>
<dbReference type="InterPro" id="IPR021737">
    <property type="entry name" value="Phage_phiKZ_Orf197"/>
</dbReference>
<feature type="transmembrane region" description="Helical" evidence="1">
    <location>
        <begin position="225"/>
        <end position="248"/>
    </location>
</feature>
<evidence type="ECO:0008006" key="4">
    <source>
        <dbReference type="Google" id="ProtNLM"/>
    </source>
</evidence>
<reference evidence="2 3" key="1">
    <citation type="journal article" date="2011" name="Stand. Genomic Sci.">
        <title>Non-contiguous finished genome sequence of Bacteroides coprosuis type strain (PC139).</title>
        <authorList>
            <person name="Land M."/>
            <person name="Held B."/>
            <person name="Gronow S."/>
            <person name="Abt B."/>
            <person name="Lucas S."/>
            <person name="Del Rio T.G."/>
            <person name="Nolan M."/>
            <person name="Tice H."/>
            <person name="Cheng J.F."/>
            <person name="Pitluck S."/>
            <person name="Liolios K."/>
            <person name="Pagani I."/>
            <person name="Ivanova N."/>
            <person name="Mavromatis K."/>
            <person name="Mikhailova N."/>
            <person name="Pati A."/>
            <person name="Tapia R."/>
            <person name="Han C."/>
            <person name="Goodwin L."/>
            <person name="Chen A."/>
            <person name="Palaniappan K."/>
            <person name="Hauser L."/>
            <person name="Brambilla E.M."/>
            <person name="Rohde M."/>
            <person name="Goker M."/>
            <person name="Detter J.C."/>
            <person name="Woyke T."/>
            <person name="Bristow J."/>
            <person name="Eisen J.A."/>
            <person name="Markowitz V."/>
            <person name="Hugenholtz P."/>
            <person name="Kyrpides N.C."/>
            <person name="Klenk H.P."/>
            <person name="Lapidus A."/>
        </authorList>
    </citation>
    <scope>NUCLEOTIDE SEQUENCE [LARGE SCALE GENOMIC DNA]</scope>
    <source>
        <strain evidence="2 3">DSM 18011</strain>
    </source>
</reference>
<dbReference type="Proteomes" id="UP000018439">
    <property type="component" value="Chromosome"/>
</dbReference>
<keyword evidence="3" id="KW-1185">Reference proteome</keyword>
<protein>
    <recommendedName>
        <fullName evidence="4">DUF3307 domain-containing protein</fullName>
    </recommendedName>
</protein>
<dbReference type="Pfam" id="PF11750">
    <property type="entry name" value="DUF3307"/>
    <property type="match status" value="1"/>
</dbReference>
<keyword evidence="1" id="KW-0812">Transmembrane</keyword>
<feature type="transmembrane region" description="Helical" evidence="1">
    <location>
        <begin position="6"/>
        <end position="24"/>
    </location>
</feature>
<gene>
    <name evidence="2" type="ORF">Bcop_1474</name>
</gene>
<keyword evidence="1" id="KW-1133">Transmembrane helix</keyword>
<evidence type="ECO:0000256" key="1">
    <source>
        <dbReference type="SAM" id="Phobius"/>
    </source>
</evidence>